<gene>
    <name evidence="1" type="ORF">D5086_028443</name>
</gene>
<sequence length="1027" mass="113587">MADGRRHSVDIPITRTLIALRRVRSLRDPSTNSMSRFSALLENANWETNSTKDISLQSSNGSKEGGSNHNRVSGWKNLGLDGQSKQQVDNFDSGSDFEKSKLIFGDSLGGVKNMDALFRTKKVEGLDSCKEEINGNMSMSEVYYGSHRNKELDLVCITPSSNHLEDVDSTNGPIAGSPLGESTDQSVTRRKSRYKNQVQSYGGLGDILSCVGTPCFSVSDAFSSQGTSLFANKEADFMVQKDHGCGISCCWTRTPRLRDSNPYSDAEGNPLLSMDVAETSPCGKRSWKHATNETPRSLSQKFRPKSFDELVGQGVVVRSLLGAISRGRITSLYLFHGPRGTGKTSASKIFAAALNCLSHEEYKPCGLCRECYVFFSGRSQDVKEVDSMRINRTRRIRSLIKDASMPPISSRFKVFIVDECHLLHGETWAIVLNSLENLSENVVFVMITPELDMLPKNAVTRSQKYHFPKIKEADIAGRLRNICVEEALDFDQVALDFIATKSSGSLRDAEIMLDQLSLLGKRITMTMAHELIGVVSDDELLGLLDLALSSDTSSTVIRARELMRSRIDPMQLVSQLANLIMDVLAGKCKDDSSEVRRKFSRKHSSEGDMQRLSHALKILSESEKQLRMSRNQSTWLTAALLQLSSLEASAVDVNDSKSSIRNGHDRDGGFSSTPSTGESLKHLALYSCEDSKLQKSQLQGGCQATLDTIWKRASELCQSNSLRNFLRKQGKLSSLHINRGLAVAELEFHHSDYASKAEKSWKLIASLLQTILGCNVEIRINLVLCAPPASKCAKLWKQSFCFFSCSRRMRHKSQPPIDCGIDSDYSDHISERPMIREKAISACPSDSQSQIPHNCYHRVEVVRALRNSEGNVLSVGTTSSLRSLHDDTSKTPGYGFSSSKAGGNDLDYTVFSSQEAQDQPNCFPKSLRLQKMLLSSENTQMAKGGFGCSLLENSHVPGKQDAQRISNFSELETQLSHQNTASTAIFDVDLIPAFVSKGVSMFQAWELAPQQRRSPLVRWALPCATAK</sequence>
<organism evidence="1 2">
    <name type="scientific">Populus alba</name>
    <name type="common">White poplar</name>
    <dbReference type="NCBI Taxonomy" id="43335"/>
    <lineage>
        <taxon>Eukaryota</taxon>
        <taxon>Viridiplantae</taxon>
        <taxon>Streptophyta</taxon>
        <taxon>Embryophyta</taxon>
        <taxon>Tracheophyta</taxon>
        <taxon>Spermatophyta</taxon>
        <taxon>Magnoliopsida</taxon>
        <taxon>eudicotyledons</taxon>
        <taxon>Gunneridae</taxon>
        <taxon>Pentapetalae</taxon>
        <taxon>rosids</taxon>
        <taxon>fabids</taxon>
        <taxon>Malpighiales</taxon>
        <taxon>Salicaceae</taxon>
        <taxon>Saliceae</taxon>
        <taxon>Populus</taxon>
    </lineage>
</organism>
<dbReference type="Proteomes" id="UP000309997">
    <property type="component" value="Unassembled WGS sequence"/>
</dbReference>
<name>A0ACC4AYA4_POPAL</name>
<protein>
    <submittedName>
        <fullName evidence="1">Uncharacterized protein</fullName>
    </submittedName>
</protein>
<evidence type="ECO:0000313" key="2">
    <source>
        <dbReference type="Proteomes" id="UP000309997"/>
    </source>
</evidence>
<keyword evidence="2" id="KW-1185">Reference proteome</keyword>
<evidence type="ECO:0000313" key="1">
    <source>
        <dbReference type="EMBL" id="KAL3571194.1"/>
    </source>
</evidence>
<comment type="caution">
    <text evidence="1">The sequence shown here is derived from an EMBL/GenBank/DDBJ whole genome shotgun (WGS) entry which is preliminary data.</text>
</comment>
<accession>A0ACC4AYA4</accession>
<proteinExistence type="predicted"/>
<dbReference type="EMBL" id="RCHU02000015">
    <property type="protein sequence ID" value="KAL3571194.1"/>
    <property type="molecule type" value="Genomic_DNA"/>
</dbReference>
<reference evidence="1 2" key="1">
    <citation type="journal article" date="2024" name="Plant Biotechnol. J.">
        <title>Genome and CRISPR/Cas9 system of a widespread forest tree (Populus alba) in the world.</title>
        <authorList>
            <person name="Liu Y.J."/>
            <person name="Jiang P.F."/>
            <person name="Han X.M."/>
            <person name="Li X.Y."/>
            <person name="Wang H.M."/>
            <person name="Wang Y.J."/>
            <person name="Wang X.X."/>
            <person name="Zeng Q.Y."/>
        </authorList>
    </citation>
    <scope>NUCLEOTIDE SEQUENCE [LARGE SCALE GENOMIC DNA]</scope>
    <source>
        <strain evidence="2">cv. PAL-ZL1</strain>
    </source>
</reference>